<evidence type="ECO:0000313" key="2">
    <source>
        <dbReference type="EMBL" id="ADB39413.1"/>
    </source>
</evidence>
<dbReference type="SUPFAM" id="SSF89550">
    <property type="entry name" value="PHP domain-like"/>
    <property type="match status" value="1"/>
</dbReference>
<accession>D2QPA5</accession>
<name>D2QPA5_SPILD</name>
<sequence>MLRTWLAYLHGCTVDGTAHRNTTAGQPRPLYNGCSTTRFAIGLLCGILCLTSLNDTRAQGKPPGSVHIAVRDGKTGKSTPVRVRLTQAGKVVKALPAQVAAVSYGLWDHADGYAYQPDSSFYVPGQFSLALPAGTYQISLMKGNEYVNQQHTLVVKPGQMLRKTYTLTRWIHMAARGWYSADDHIHIRRSPGENKSLMQWIQAEDVNVGVLLKMGDFWETYYPQYAFGVAGNHRDGNYLLTPGQEDPRTPELGHALGFGATGSVRYKQDYYYYDKVFDELHKRGGLTGYAHQAESFHGYRGLTLDGLRGKVDMLELLQYCVSDEPLHTENYYRMLDLGFPLTATAGSDFPWCGHDHDHGPPEQSARLGNARFYTYLREPFSYSAWKAAVAAGHTFVTSGPILDLTANQALPGDRLALTKGEKLTIKAEAFGHAQQTPLNALELVAHGKVIGRVTKHDPGQSAGHLTITLNLPALTHGLWVAARCYGEGKQAAHTTPVYISLDGGGFHNPETIGSYLTQSEQYLLELEKELDTHSDNPEFRVWYYKKGLKTRIEETREVIRVLRRK</sequence>
<feature type="coiled-coil region" evidence="1">
    <location>
        <begin position="516"/>
        <end position="565"/>
    </location>
</feature>
<dbReference type="HOGENOM" id="CLU_482239_0_0_10"/>
<organism evidence="2 3">
    <name type="scientific">Spirosoma linguale (strain ATCC 33905 / DSM 74 / LMG 10896 / Claus 1)</name>
    <dbReference type="NCBI Taxonomy" id="504472"/>
    <lineage>
        <taxon>Bacteria</taxon>
        <taxon>Pseudomonadati</taxon>
        <taxon>Bacteroidota</taxon>
        <taxon>Cytophagia</taxon>
        <taxon>Cytophagales</taxon>
        <taxon>Cytophagaceae</taxon>
        <taxon>Spirosoma</taxon>
    </lineage>
</organism>
<dbReference type="EMBL" id="CP001769">
    <property type="protein sequence ID" value="ADB39413.1"/>
    <property type="molecule type" value="Genomic_DNA"/>
</dbReference>
<keyword evidence="1" id="KW-0175">Coiled coil</keyword>
<dbReference type="eggNOG" id="COG2133">
    <property type="taxonomic scope" value="Bacteria"/>
</dbReference>
<dbReference type="NCBIfam" id="NF038032">
    <property type="entry name" value="CehA_McbA_metalo"/>
    <property type="match status" value="1"/>
</dbReference>
<dbReference type="Proteomes" id="UP000002028">
    <property type="component" value="Chromosome"/>
</dbReference>
<dbReference type="STRING" id="504472.Slin_3405"/>
<dbReference type="Gene3D" id="3.20.20.140">
    <property type="entry name" value="Metal-dependent hydrolases"/>
    <property type="match status" value="1"/>
</dbReference>
<protein>
    <recommendedName>
        <fullName evidence="4">CehA/McbA family metallohydrolase</fullName>
    </recommendedName>
</protein>
<evidence type="ECO:0008006" key="4">
    <source>
        <dbReference type="Google" id="ProtNLM"/>
    </source>
</evidence>
<dbReference type="KEGG" id="sli:Slin_3405"/>
<evidence type="ECO:0000256" key="1">
    <source>
        <dbReference type="SAM" id="Coils"/>
    </source>
</evidence>
<gene>
    <name evidence="2" type="ordered locus">Slin_3405</name>
</gene>
<dbReference type="RefSeq" id="WP_012927934.1">
    <property type="nucleotide sequence ID" value="NC_013730.1"/>
</dbReference>
<reference evidence="2 3" key="1">
    <citation type="journal article" date="2010" name="Stand. Genomic Sci.">
        <title>Complete genome sequence of Spirosoma linguale type strain (1).</title>
        <authorList>
            <person name="Lail K."/>
            <person name="Sikorski J."/>
            <person name="Saunders E."/>
            <person name="Lapidus A."/>
            <person name="Glavina Del Rio T."/>
            <person name="Copeland A."/>
            <person name="Tice H."/>
            <person name="Cheng J.-F."/>
            <person name="Lucas S."/>
            <person name="Nolan M."/>
            <person name="Bruce D."/>
            <person name="Goodwin L."/>
            <person name="Pitluck S."/>
            <person name="Ivanova N."/>
            <person name="Mavromatis K."/>
            <person name="Ovchinnikova G."/>
            <person name="Pati A."/>
            <person name="Chen A."/>
            <person name="Palaniappan K."/>
            <person name="Land M."/>
            <person name="Hauser L."/>
            <person name="Chang Y.-J."/>
            <person name="Jeffries C.D."/>
            <person name="Chain P."/>
            <person name="Brettin T."/>
            <person name="Detter J.C."/>
            <person name="Schuetze A."/>
            <person name="Rohde M."/>
            <person name="Tindall B.J."/>
            <person name="Goeker M."/>
            <person name="Bristow J."/>
            <person name="Eisen J.A."/>
            <person name="Markowitz V."/>
            <person name="Hugenholtz P."/>
            <person name="Kyrpides N.C."/>
            <person name="Klenk H.-P."/>
            <person name="Chen F."/>
        </authorList>
    </citation>
    <scope>NUCLEOTIDE SEQUENCE [LARGE SCALE GENOMIC DNA]</scope>
    <source>
        <strain evidence="3">ATCC 33905 / DSM 74 / LMG 10896 / Claus 1</strain>
    </source>
</reference>
<proteinExistence type="predicted"/>
<keyword evidence="3" id="KW-1185">Reference proteome</keyword>
<dbReference type="InterPro" id="IPR016195">
    <property type="entry name" value="Pol/histidinol_Pase-like"/>
</dbReference>
<dbReference type="AlphaFoldDB" id="D2QPA5"/>
<evidence type="ECO:0000313" key="3">
    <source>
        <dbReference type="Proteomes" id="UP000002028"/>
    </source>
</evidence>